<keyword evidence="3" id="KW-0732">Signal</keyword>
<organism evidence="6 7">
    <name type="scientific">Marmota monax</name>
    <name type="common">Woodchuck</name>
    <dbReference type="NCBI Taxonomy" id="9995"/>
    <lineage>
        <taxon>Eukaryota</taxon>
        <taxon>Metazoa</taxon>
        <taxon>Chordata</taxon>
        <taxon>Craniata</taxon>
        <taxon>Vertebrata</taxon>
        <taxon>Euteleostomi</taxon>
        <taxon>Mammalia</taxon>
        <taxon>Eutheria</taxon>
        <taxon>Euarchontoglires</taxon>
        <taxon>Glires</taxon>
        <taxon>Rodentia</taxon>
        <taxon>Sciuromorpha</taxon>
        <taxon>Sciuridae</taxon>
        <taxon>Xerinae</taxon>
        <taxon>Marmotini</taxon>
        <taxon>Marmota</taxon>
    </lineage>
</organism>
<dbReference type="AlphaFoldDB" id="A0A5E4AIZ8"/>
<keyword evidence="4" id="KW-0325">Glycoprotein</keyword>
<comment type="caution">
    <text evidence="6">The sequence shown here is derived from an EMBL/GenBank/DDBJ whole genome shotgun (WGS) entry which is preliminary data.</text>
</comment>
<evidence type="ECO:0000313" key="6">
    <source>
        <dbReference type="EMBL" id="VTJ57357.1"/>
    </source>
</evidence>
<dbReference type="PANTHER" id="PTHR14093">
    <property type="entry name" value="HLA CLASS II GAMMA CHAIN"/>
    <property type="match status" value="1"/>
</dbReference>
<keyword evidence="2" id="KW-0964">Secreted</keyword>
<feature type="compositionally biased region" description="Polar residues" evidence="5">
    <location>
        <begin position="25"/>
        <end position="34"/>
    </location>
</feature>
<dbReference type="EMBL" id="CABDUW010000079">
    <property type="protein sequence ID" value="VTJ57357.1"/>
    <property type="molecule type" value="Genomic_DNA"/>
</dbReference>
<name>A0A5E4AIZ8_MARMO</name>
<feature type="region of interest" description="Disordered" evidence="5">
    <location>
        <begin position="20"/>
        <end position="52"/>
    </location>
</feature>
<reference evidence="6" key="1">
    <citation type="submission" date="2019-04" db="EMBL/GenBank/DDBJ databases">
        <authorList>
            <person name="Alioto T."/>
            <person name="Alioto T."/>
        </authorList>
    </citation>
    <scope>NUCLEOTIDE SEQUENCE [LARGE SCALE GENOMIC DNA]</scope>
</reference>
<accession>A0A5E4AIZ8</accession>
<dbReference type="Proteomes" id="UP000335636">
    <property type="component" value="Unassembled WGS sequence"/>
</dbReference>
<dbReference type="InterPro" id="IPR052001">
    <property type="entry name" value="MHC-II_Gamma/Thyroglobulin"/>
</dbReference>
<comment type="subcellular location">
    <subcellularLocation>
        <location evidence="1">Secreted</location>
    </subcellularLocation>
</comment>
<evidence type="ECO:0000313" key="7">
    <source>
        <dbReference type="Proteomes" id="UP000335636"/>
    </source>
</evidence>
<evidence type="ECO:0000256" key="4">
    <source>
        <dbReference type="ARBA" id="ARBA00023180"/>
    </source>
</evidence>
<sequence>MAAVPSLSRDSVQLRWHDTPKALKSGSSHRNGQQIPGWDRKEGHRWRSCPKPPRCPSAPSEVFHWKLQFCQQGHLLLAVAFLLKEAEQERLQERGELHVVLTLRGLGPLDRAQLGFPFAVLPFLSEGRQTPAGEIPPRQGAGCLRSCSGVCGNEFCDSRCRRNPPLSAAGCCDLTAELFSPVDLTQVTINASQSLPSQQSWLFKRLFSAPQAELWCLSRCLQEPAFCQLVEVTDRAPLYFTCSLYPEAQACDDVLESSSRGCRLTLPHQPSALFRKKERATGGVLLSWRSTWELSLSCSFLLPLPRFSSTSVIVAMKGRTRPQRA</sequence>
<dbReference type="PANTHER" id="PTHR14093:SF19">
    <property type="entry name" value="THYROGLOBULIN"/>
    <property type="match status" value="1"/>
</dbReference>
<evidence type="ECO:0000256" key="2">
    <source>
        <dbReference type="ARBA" id="ARBA00022525"/>
    </source>
</evidence>
<keyword evidence="7" id="KW-1185">Reference proteome</keyword>
<dbReference type="GO" id="GO:0006590">
    <property type="term" value="P:thyroid hormone generation"/>
    <property type="evidence" value="ECO:0007669"/>
    <property type="project" value="TreeGrafter"/>
</dbReference>
<proteinExistence type="predicted"/>
<evidence type="ECO:0000256" key="5">
    <source>
        <dbReference type="SAM" id="MobiDB-lite"/>
    </source>
</evidence>
<evidence type="ECO:0000256" key="3">
    <source>
        <dbReference type="ARBA" id="ARBA00022729"/>
    </source>
</evidence>
<protein>
    <submittedName>
        <fullName evidence="6">Uncharacterized protein</fullName>
    </submittedName>
</protein>
<gene>
    <name evidence="6" type="ORF">MONAX_5E012150</name>
</gene>
<dbReference type="GO" id="GO:0005615">
    <property type="term" value="C:extracellular space"/>
    <property type="evidence" value="ECO:0007669"/>
    <property type="project" value="TreeGrafter"/>
</dbReference>
<evidence type="ECO:0000256" key="1">
    <source>
        <dbReference type="ARBA" id="ARBA00004613"/>
    </source>
</evidence>